<reference evidence="2" key="2">
    <citation type="submission" date="2022-01" db="EMBL/GenBank/DDBJ databases">
        <authorList>
            <person name="Yamashiro T."/>
            <person name="Shiraishi A."/>
            <person name="Satake H."/>
            <person name="Nakayama K."/>
        </authorList>
    </citation>
    <scope>NUCLEOTIDE SEQUENCE</scope>
</reference>
<evidence type="ECO:0000313" key="2">
    <source>
        <dbReference type="EMBL" id="GJT60678.1"/>
    </source>
</evidence>
<feature type="compositionally biased region" description="Basic and acidic residues" evidence="1">
    <location>
        <begin position="184"/>
        <end position="195"/>
    </location>
</feature>
<name>A0ABQ5FCN6_9ASTR</name>
<evidence type="ECO:0000256" key="1">
    <source>
        <dbReference type="SAM" id="MobiDB-lite"/>
    </source>
</evidence>
<dbReference type="EMBL" id="BQNB010017221">
    <property type="protein sequence ID" value="GJT60678.1"/>
    <property type="molecule type" value="Genomic_DNA"/>
</dbReference>
<sequence length="714" mass="80265">MTTTAAQQVALDSALGSPAYKTYLAFTTGAVSPKKVRKFKKPVSPSRKSTLVTVEEEEPEPAKKKNTPAKAERSKEIDFLSDTALLEEARVKKVLRRSHRETPIHQAGGSGDGAGFQIEVPNKPKGKSVNTHEGTSLKPGVPDVSKSDSSESEYESWGDSGDEANVQGDDEDIQDSDDEPQQADDERTNYENQDTKDDEEESDDEFIHTPLNYVPTDDEKNDESNDVDKEEYDRIDKELYGDVNASLTDDEQDDVDEEDADMTDAAHVQVEQTQEQTTGVQEESVPKMASVQGQYVVQVTTTVTPAIQNATTESTETEVVSMLDINVQHEVPRTSQLLTIPISVIPEHTVFNPSEIVTTTPATTITLLLSSLFTNLQSETLNAIYLRLSDLEKEVKELKNVDHSSALLSKIKSEVLNVIKEYLGTSLDYALYKVLKKHDADIIKEFSVPAKIVERLTQQYLPQQSTEKSTEDIWKIKMEHASKQQVPKFIITSSDIATLEEYDQKTTLFNTMTKSKSFNKSHKHGALYHSLMESILEDEDVMDEGVTDKLKKKKLDDANQDEGPTSTKDHFEEPIFMQDFDYATHDDAEFDNTDMPMDQGEDLGNTDEQPNDEDVPKYDWYKKSRSDTSPDPKWNEGKLVDDGLEQSWLNDMAKATKPPLTIDKLMHTPIDFSAFVMNRLKIDNLTNEILVGPDYNLQKGTCKSYVELDYTMEE</sequence>
<feature type="compositionally biased region" description="Acidic residues" evidence="1">
    <location>
        <begin position="599"/>
        <end position="613"/>
    </location>
</feature>
<reference evidence="2" key="1">
    <citation type="journal article" date="2022" name="Int. J. Mol. Sci.">
        <title>Draft Genome of Tanacetum Coccineum: Genomic Comparison of Closely Related Tanacetum-Family Plants.</title>
        <authorList>
            <person name="Yamashiro T."/>
            <person name="Shiraishi A."/>
            <person name="Nakayama K."/>
            <person name="Satake H."/>
        </authorList>
    </citation>
    <scope>NUCLEOTIDE SEQUENCE</scope>
</reference>
<feature type="region of interest" description="Disordered" evidence="1">
    <location>
        <begin position="34"/>
        <end position="76"/>
    </location>
</feature>
<feature type="compositionally biased region" description="Acidic residues" evidence="1">
    <location>
        <begin position="150"/>
        <end position="183"/>
    </location>
</feature>
<feature type="region of interest" description="Disordered" evidence="1">
    <location>
        <begin position="244"/>
        <end position="263"/>
    </location>
</feature>
<feature type="region of interest" description="Disordered" evidence="1">
    <location>
        <begin position="587"/>
        <end position="638"/>
    </location>
</feature>
<protein>
    <submittedName>
        <fullName evidence="2">Uncharacterized protein</fullName>
    </submittedName>
</protein>
<feature type="region of interest" description="Disordered" evidence="1">
    <location>
        <begin position="95"/>
        <end position="232"/>
    </location>
</feature>
<dbReference type="Proteomes" id="UP001151760">
    <property type="component" value="Unassembled WGS sequence"/>
</dbReference>
<organism evidence="2 3">
    <name type="scientific">Tanacetum coccineum</name>
    <dbReference type="NCBI Taxonomy" id="301880"/>
    <lineage>
        <taxon>Eukaryota</taxon>
        <taxon>Viridiplantae</taxon>
        <taxon>Streptophyta</taxon>
        <taxon>Embryophyta</taxon>
        <taxon>Tracheophyta</taxon>
        <taxon>Spermatophyta</taxon>
        <taxon>Magnoliopsida</taxon>
        <taxon>eudicotyledons</taxon>
        <taxon>Gunneridae</taxon>
        <taxon>Pentapetalae</taxon>
        <taxon>asterids</taxon>
        <taxon>campanulids</taxon>
        <taxon>Asterales</taxon>
        <taxon>Asteraceae</taxon>
        <taxon>Asteroideae</taxon>
        <taxon>Anthemideae</taxon>
        <taxon>Anthemidinae</taxon>
        <taxon>Tanacetum</taxon>
    </lineage>
</organism>
<keyword evidence="3" id="KW-1185">Reference proteome</keyword>
<gene>
    <name evidence="2" type="ORF">Tco_1004211</name>
</gene>
<evidence type="ECO:0000313" key="3">
    <source>
        <dbReference type="Proteomes" id="UP001151760"/>
    </source>
</evidence>
<feature type="compositionally biased region" description="Basic and acidic residues" evidence="1">
    <location>
        <begin position="222"/>
        <end position="232"/>
    </location>
</feature>
<proteinExistence type="predicted"/>
<accession>A0ABQ5FCN6</accession>
<feature type="compositionally biased region" description="Basic and acidic residues" evidence="1">
    <location>
        <begin position="614"/>
        <end position="638"/>
    </location>
</feature>
<comment type="caution">
    <text evidence="2">The sequence shown here is derived from an EMBL/GenBank/DDBJ whole genome shotgun (WGS) entry which is preliminary data.</text>
</comment>
<feature type="compositionally biased region" description="Acidic residues" evidence="1">
    <location>
        <begin position="248"/>
        <end position="262"/>
    </location>
</feature>